<dbReference type="OrthoDB" id="6189277at2"/>
<evidence type="ECO:0000259" key="1">
    <source>
        <dbReference type="Pfam" id="PF13360"/>
    </source>
</evidence>
<accession>A0A164J6W6</accession>
<name>A0A164J6W6_9NOCA</name>
<dbReference type="InterPro" id="IPR002372">
    <property type="entry name" value="PQQ_rpt_dom"/>
</dbReference>
<dbReference type="EMBL" id="LWGR01000016">
    <property type="protein sequence ID" value="KZM70104.1"/>
    <property type="molecule type" value="Genomic_DNA"/>
</dbReference>
<dbReference type="Gene3D" id="2.130.10.10">
    <property type="entry name" value="YVTN repeat-like/Quinoprotein amine dehydrogenase"/>
    <property type="match status" value="2"/>
</dbReference>
<evidence type="ECO:0000313" key="3">
    <source>
        <dbReference type="Proteomes" id="UP000076512"/>
    </source>
</evidence>
<protein>
    <submittedName>
        <fullName evidence="2">Cell surface protein</fullName>
    </submittedName>
</protein>
<feature type="domain" description="Pyrrolo-quinoline quinone repeat" evidence="1">
    <location>
        <begin position="270"/>
        <end position="411"/>
    </location>
</feature>
<keyword evidence="3" id="KW-1185">Reference proteome</keyword>
<dbReference type="STRING" id="455432.AWN90_05905"/>
<gene>
    <name evidence="2" type="ORF">AWN90_05905</name>
</gene>
<reference evidence="2 3" key="1">
    <citation type="submission" date="2016-04" db="EMBL/GenBank/DDBJ databases">
        <authorList>
            <person name="Evans L.H."/>
            <person name="Alamgir A."/>
            <person name="Owens N."/>
            <person name="Weber N.D."/>
            <person name="Virtaneva K."/>
            <person name="Barbian K."/>
            <person name="Babar A."/>
            <person name="Rosenke K."/>
        </authorList>
    </citation>
    <scope>NUCLEOTIDE SEQUENCE [LARGE SCALE GENOMIC DNA]</scope>
    <source>
        <strain evidence="2 3">IFM 0406</strain>
    </source>
</reference>
<dbReference type="PROSITE" id="PS51257">
    <property type="entry name" value="PROKAR_LIPOPROTEIN"/>
    <property type="match status" value="1"/>
</dbReference>
<dbReference type="InterPro" id="IPR015943">
    <property type="entry name" value="WD40/YVTN_repeat-like_dom_sf"/>
</dbReference>
<evidence type="ECO:0000313" key="2">
    <source>
        <dbReference type="EMBL" id="KZM70104.1"/>
    </source>
</evidence>
<dbReference type="PANTHER" id="PTHR34512">
    <property type="entry name" value="CELL SURFACE PROTEIN"/>
    <property type="match status" value="1"/>
</dbReference>
<dbReference type="InterPro" id="IPR011047">
    <property type="entry name" value="Quinoprotein_ADH-like_sf"/>
</dbReference>
<sequence length="439" mass="45484">MIRVAAAVGAVGVLALAGCGGTRLDDITVGPGKGWPSAFHDARNSASSPVTGSRHLVLSWARPLGGPVTMPPTLGPDGQIFVNTRAEMDCVGVPGTTGLIFSFQMPTGRKRFCNTLRPEALGGASAIDGATNVYVGDGGALFSFNALGQPRWRTPVAGVPVSVQFTGDGNVLSISQSGQVDVLDRQTGDREVPTFQLLGEPDYLKTPDLPRPPDGQGLGDCLTGGPQCPVATASAVDRDSGRFYVTVWRPGSPAASLVALRYADKRIRQEWSADLLVDGSATSPALSSDGKTVYVGDNSGRLIAVNAADGRTIWTQPLGFSPRGSISVDDGLLIPGGDDGHLIALRDRGDSVEIAWERKDLQLRGRPVQTAGEIGYVVAPIGDALSLVTFDTRNGATLASADLPGAQGSTVGTAIGPDGQVVVTTGIGELFAFTPEQKK</sequence>
<dbReference type="PANTHER" id="PTHR34512:SF30">
    <property type="entry name" value="OUTER MEMBRANE PROTEIN ASSEMBLY FACTOR BAMB"/>
    <property type="match status" value="1"/>
</dbReference>
<dbReference type="Proteomes" id="UP000076512">
    <property type="component" value="Unassembled WGS sequence"/>
</dbReference>
<dbReference type="Pfam" id="PF13360">
    <property type="entry name" value="PQQ_2"/>
    <property type="match status" value="1"/>
</dbReference>
<comment type="caution">
    <text evidence="2">The sequence shown here is derived from an EMBL/GenBank/DDBJ whole genome shotgun (WGS) entry which is preliminary data.</text>
</comment>
<dbReference type="SUPFAM" id="SSF50998">
    <property type="entry name" value="Quinoprotein alcohol dehydrogenase-like"/>
    <property type="match status" value="1"/>
</dbReference>
<dbReference type="InterPro" id="IPR018391">
    <property type="entry name" value="PQQ_b-propeller_rpt"/>
</dbReference>
<dbReference type="SMART" id="SM00564">
    <property type="entry name" value="PQQ"/>
    <property type="match status" value="3"/>
</dbReference>
<proteinExistence type="predicted"/>
<dbReference type="AlphaFoldDB" id="A0A164J6W6"/>
<organism evidence="2 3">
    <name type="scientific">Nocardia terpenica</name>
    <dbReference type="NCBI Taxonomy" id="455432"/>
    <lineage>
        <taxon>Bacteria</taxon>
        <taxon>Bacillati</taxon>
        <taxon>Actinomycetota</taxon>
        <taxon>Actinomycetes</taxon>
        <taxon>Mycobacteriales</taxon>
        <taxon>Nocardiaceae</taxon>
        <taxon>Nocardia</taxon>
    </lineage>
</organism>